<keyword evidence="2" id="KW-0547">Nucleotide-binding</keyword>
<dbReference type="PANTHER" id="PTHR12835">
    <property type="entry name" value="BIOTIN PROTEIN LIGASE"/>
    <property type="match status" value="1"/>
</dbReference>
<feature type="domain" description="BPL/LPL catalytic" evidence="4">
    <location>
        <begin position="26"/>
        <end position="226"/>
    </location>
</feature>
<name>A0A6J6D4M8_9ZZZZ</name>
<dbReference type="InterPro" id="IPR003142">
    <property type="entry name" value="BPL_C"/>
</dbReference>
<dbReference type="GO" id="GO:0004077">
    <property type="term" value="F:biotin--[biotin carboxyl-carrier protein] ligase activity"/>
    <property type="evidence" value="ECO:0007669"/>
    <property type="project" value="InterPro"/>
</dbReference>
<dbReference type="GO" id="GO:0005524">
    <property type="term" value="F:ATP binding"/>
    <property type="evidence" value="ECO:0007669"/>
    <property type="project" value="UniProtKB-KW"/>
</dbReference>
<dbReference type="SUPFAM" id="SSF50037">
    <property type="entry name" value="C-terminal domain of transcriptional repressors"/>
    <property type="match status" value="1"/>
</dbReference>
<reference evidence="5" key="1">
    <citation type="submission" date="2020-05" db="EMBL/GenBank/DDBJ databases">
        <authorList>
            <person name="Chiriac C."/>
            <person name="Salcher M."/>
            <person name="Ghai R."/>
            <person name="Kavagutti S V."/>
        </authorList>
    </citation>
    <scope>NUCLEOTIDE SEQUENCE</scope>
</reference>
<dbReference type="PANTHER" id="PTHR12835:SF5">
    <property type="entry name" value="BIOTIN--PROTEIN LIGASE"/>
    <property type="match status" value="1"/>
</dbReference>
<dbReference type="PROSITE" id="PS51733">
    <property type="entry name" value="BPL_LPL_CATALYTIC"/>
    <property type="match status" value="1"/>
</dbReference>
<dbReference type="AlphaFoldDB" id="A0A6J6D4M8"/>
<dbReference type="GO" id="GO:0005737">
    <property type="term" value="C:cytoplasm"/>
    <property type="evidence" value="ECO:0007669"/>
    <property type="project" value="TreeGrafter"/>
</dbReference>
<keyword evidence="1" id="KW-0436">Ligase</keyword>
<dbReference type="EMBL" id="CAEZSF010000321">
    <property type="protein sequence ID" value="CAB4558732.1"/>
    <property type="molecule type" value="Genomic_DNA"/>
</dbReference>
<keyword evidence="3" id="KW-0067">ATP-binding</keyword>
<dbReference type="Gene3D" id="2.30.30.100">
    <property type="match status" value="1"/>
</dbReference>
<dbReference type="InterPro" id="IPR045864">
    <property type="entry name" value="aa-tRNA-synth_II/BPL/LPL"/>
</dbReference>
<evidence type="ECO:0000256" key="1">
    <source>
        <dbReference type="ARBA" id="ARBA00022598"/>
    </source>
</evidence>
<evidence type="ECO:0000313" key="5">
    <source>
        <dbReference type="EMBL" id="CAB4558732.1"/>
    </source>
</evidence>
<protein>
    <submittedName>
        <fullName evidence="5">Unannotated protein</fullName>
    </submittedName>
</protein>
<dbReference type="Pfam" id="PF03099">
    <property type="entry name" value="BPL_LplA_LipB"/>
    <property type="match status" value="1"/>
</dbReference>
<dbReference type="NCBIfam" id="TIGR00121">
    <property type="entry name" value="birA_ligase"/>
    <property type="match status" value="1"/>
</dbReference>
<dbReference type="Gene3D" id="3.30.930.10">
    <property type="entry name" value="Bira Bifunctional Protein, Domain 2"/>
    <property type="match status" value="1"/>
</dbReference>
<evidence type="ECO:0000256" key="2">
    <source>
        <dbReference type="ARBA" id="ARBA00022741"/>
    </source>
</evidence>
<dbReference type="InterPro" id="IPR008988">
    <property type="entry name" value="Transcriptional_repressor_C"/>
</dbReference>
<proteinExistence type="predicted"/>
<dbReference type="Pfam" id="PF02237">
    <property type="entry name" value="BPL_C"/>
    <property type="match status" value="1"/>
</dbReference>
<evidence type="ECO:0000259" key="4">
    <source>
        <dbReference type="PROSITE" id="PS51733"/>
    </source>
</evidence>
<sequence length="297" mass="31570">MSFLRAKPALNKTRFADVRTVTQTGSTNADMKLLLSSAGSVETRKESPQVSPIVLLADHQTAGRGRLDRTWQAPPGTSLLMTIGLPLVGISGEYQTLLTTCLALSVTDATQKLGLEQVRIKWPNDLVCDAGAVSGAEEPTEATSRDEEPHLGYFKLGGILAELHQIPGAGSCALLGLGLNVNWPEVPTELSGIASSLNKVVGHEIDREELLIQILLALDARWLPMLEEPAGDLSVMFDTYRSRSATIGSRVRVVLPQGELVGTAADIAADGALLLRDDSGVEHVVTVGDVVHARPAS</sequence>
<dbReference type="CDD" id="cd16442">
    <property type="entry name" value="BPL"/>
    <property type="match status" value="1"/>
</dbReference>
<accession>A0A6J6D4M8</accession>
<dbReference type="SUPFAM" id="SSF55681">
    <property type="entry name" value="Class II aaRS and biotin synthetases"/>
    <property type="match status" value="1"/>
</dbReference>
<dbReference type="InterPro" id="IPR004143">
    <property type="entry name" value="BPL_LPL_catalytic"/>
</dbReference>
<evidence type="ECO:0000256" key="3">
    <source>
        <dbReference type="ARBA" id="ARBA00022840"/>
    </source>
</evidence>
<organism evidence="5">
    <name type="scientific">freshwater metagenome</name>
    <dbReference type="NCBI Taxonomy" id="449393"/>
    <lineage>
        <taxon>unclassified sequences</taxon>
        <taxon>metagenomes</taxon>
        <taxon>ecological metagenomes</taxon>
    </lineage>
</organism>
<dbReference type="InterPro" id="IPR004408">
    <property type="entry name" value="Biotin_CoA_COase_ligase"/>
</dbReference>
<gene>
    <name evidence="5" type="ORF">UFOPK1358_02091</name>
</gene>